<dbReference type="OrthoDB" id="67652at2"/>
<reference evidence="1 2" key="1">
    <citation type="journal article" date="2008" name="Int. J. Syst. Evol. Microbiol.">
        <title>Bizionia argentinensis sp. nov., isolated from surface marine water in Antarctica.</title>
        <authorList>
            <person name="Bercovich A."/>
            <person name="Vazquez S.C."/>
            <person name="Yankilevich P."/>
            <person name="Coria S.H."/>
            <person name="Foti M."/>
            <person name="Hernandez E."/>
            <person name="Vidal A."/>
            <person name="Ruberto L."/>
            <person name="Melo C."/>
            <person name="Marenssi S."/>
            <person name="Criscuolo M."/>
            <person name="Memoli M."/>
            <person name="Arguelles M."/>
            <person name="Mac Cormack W.P."/>
        </authorList>
    </citation>
    <scope>NUCLEOTIDE SEQUENCE [LARGE SCALE GENOMIC DNA]</scope>
    <source>
        <strain evidence="1 2">JUB59</strain>
    </source>
</reference>
<dbReference type="Pfam" id="PF13599">
    <property type="entry name" value="Pentapeptide_4"/>
    <property type="match status" value="1"/>
</dbReference>
<dbReference type="eggNOG" id="COG1357">
    <property type="taxonomic scope" value="Bacteria"/>
</dbReference>
<dbReference type="EMBL" id="AFXZ01000002">
    <property type="protein sequence ID" value="EGV44954.1"/>
    <property type="molecule type" value="Genomic_DNA"/>
</dbReference>
<dbReference type="AlphaFoldDB" id="G2E926"/>
<evidence type="ECO:0000313" key="2">
    <source>
        <dbReference type="Proteomes" id="UP000003730"/>
    </source>
</evidence>
<dbReference type="Gene3D" id="2.160.20.80">
    <property type="entry name" value="E3 ubiquitin-protein ligase SopA"/>
    <property type="match status" value="1"/>
</dbReference>
<proteinExistence type="predicted"/>
<evidence type="ECO:0008006" key="3">
    <source>
        <dbReference type="Google" id="ProtNLM"/>
    </source>
</evidence>
<dbReference type="InterPro" id="IPR001646">
    <property type="entry name" value="5peptide_repeat"/>
</dbReference>
<dbReference type="RefSeq" id="WP_008634561.1">
    <property type="nucleotide sequence ID" value="NZ_AFXZ01000002.1"/>
</dbReference>
<organism evidence="1 2">
    <name type="scientific">Bizionia argentinensis JUB59</name>
    <dbReference type="NCBI Taxonomy" id="1046627"/>
    <lineage>
        <taxon>Bacteria</taxon>
        <taxon>Pseudomonadati</taxon>
        <taxon>Bacteroidota</taxon>
        <taxon>Flavobacteriia</taxon>
        <taxon>Flavobacteriales</taxon>
        <taxon>Flavobacteriaceae</taxon>
        <taxon>Bizionia</taxon>
    </lineage>
</organism>
<dbReference type="InterPro" id="IPR052949">
    <property type="entry name" value="PA_immunity-related"/>
</dbReference>
<dbReference type="PANTHER" id="PTHR42999">
    <property type="entry name" value="ANTIBIOTIC RESISTANCE PROTEIN MCBG"/>
    <property type="match status" value="1"/>
</dbReference>
<dbReference type="Proteomes" id="UP000003730">
    <property type="component" value="Unassembled WGS sequence"/>
</dbReference>
<name>G2E926_9FLAO</name>
<evidence type="ECO:0000313" key="1">
    <source>
        <dbReference type="EMBL" id="EGV44954.1"/>
    </source>
</evidence>
<protein>
    <recommendedName>
        <fullName evidence="3">Pentapeptide repeat-containing protein</fullName>
    </recommendedName>
</protein>
<accession>G2E926</accession>
<dbReference type="PANTHER" id="PTHR42999:SF1">
    <property type="entry name" value="PENTAPEPTIDE REPEAT-CONTAINING PROTEIN"/>
    <property type="match status" value="1"/>
</dbReference>
<comment type="caution">
    <text evidence="1">The sequence shown here is derived from an EMBL/GenBank/DDBJ whole genome shotgun (WGS) entry which is preliminary data.</text>
</comment>
<dbReference type="SUPFAM" id="SSF141571">
    <property type="entry name" value="Pentapeptide repeat-like"/>
    <property type="match status" value="1"/>
</dbReference>
<gene>
    <name evidence="1" type="ORF">BZARG_34</name>
</gene>
<dbReference type="STRING" id="1046627.BZARG_34"/>
<keyword evidence="2" id="KW-1185">Reference proteome</keyword>
<sequence>MFSFKFDNCIMDYSTFFGAKFKKTHFIKCSLKEVDFSESNLSAAVFKNTDLMGARFSKTNLEKTDFRSAKNFAIDPELNMLKKAKFSALQLEGLLHKYQLDIE</sequence>